<proteinExistence type="predicted"/>
<dbReference type="CDD" id="cd21650">
    <property type="entry name" value="CrtA-like"/>
    <property type="match status" value="1"/>
</dbReference>
<dbReference type="EMBL" id="WBJX01000006">
    <property type="protein sequence ID" value="KAB1636547.1"/>
    <property type="molecule type" value="Genomic_DNA"/>
</dbReference>
<dbReference type="Proteomes" id="UP000490386">
    <property type="component" value="Unassembled WGS sequence"/>
</dbReference>
<sequence length="230" mass="24583">MTVATVHLWGTGSASTGLGLTAKTTLQLLGRRRPEGLRFARILGTAKGTSFSSRDADLGHWALVASWESREAADAFDRGPLVAAWDASARERVRVRMRAIRSVGLWGGREPFGPAVAEADEGQRVAVITRARIRPSAAHRFSGTVPPIAAELMEARSRGLRLGFGMGELPAGLLGTFTLWESAPALREFISGAPSHRAAMLDSRAGGWFAEELFARFAVDAVEGWAGETG</sequence>
<keyword evidence="1" id="KW-0560">Oxidoreductase</keyword>
<dbReference type="InterPro" id="IPR049574">
    <property type="entry name" value="CrtA-like"/>
</dbReference>
<organism evidence="1 2">
    <name type="scientific">Pseudoclavibacter terrae</name>
    <dbReference type="NCBI Taxonomy" id="1530195"/>
    <lineage>
        <taxon>Bacteria</taxon>
        <taxon>Bacillati</taxon>
        <taxon>Actinomycetota</taxon>
        <taxon>Actinomycetes</taxon>
        <taxon>Micrococcales</taxon>
        <taxon>Microbacteriaceae</taxon>
        <taxon>Pseudoclavibacter</taxon>
    </lineage>
</organism>
<evidence type="ECO:0000313" key="1">
    <source>
        <dbReference type="EMBL" id="KAB1636547.1"/>
    </source>
</evidence>
<keyword evidence="1" id="KW-0503">Monooxygenase</keyword>
<protein>
    <submittedName>
        <fullName evidence="1">Monooxygenase</fullName>
    </submittedName>
</protein>
<evidence type="ECO:0000313" key="2">
    <source>
        <dbReference type="Proteomes" id="UP000490386"/>
    </source>
</evidence>
<dbReference type="OrthoDB" id="1122317at2"/>
<accession>A0A7J5AYU9</accession>
<name>A0A7J5AYU9_9MICO</name>
<reference evidence="1 2" key="1">
    <citation type="submission" date="2019-09" db="EMBL/GenBank/DDBJ databases">
        <title>Phylogeny of genus Pseudoclavibacter and closely related genus.</title>
        <authorList>
            <person name="Li Y."/>
        </authorList>
    </citation>
    <scope>NUCLEOTIDE SEQUENCE [LARGE SCALE GENOMIC DNA]</scope>
    <source>
        <strain evidence="1 2">THG-MD12</strain>
    </source>
</reference>
<comment type="caution">
    <text evidence="1">The sequence shown here is derived from an EMBL/GenBank/DDBJ whole genome shotgun (WGS) entry which is preliminary data.</text>
</comment>
<keyword evidence="2" id="KW-1185">Reference proteome</keyword>
<gene>
    <name evidence="1" type="ORF">F8O03_16540</name>
</gene>
<dbReference type="GO" id="GO:0004497">
    <property type="term" value="F:monooxygenase activity"/>
    <property type="evidence" value="ECO:0007669"/>
    <property type="project" value="UniProtKB-KW"/>
</dbReference>
<dbReference type="AlphaFoldDB" id="A0A7J5AYU9"/>
<dbReference type="RefSeq" id="WP_151424827.1">
    <property type="nucleotide sequence ID" value="NZ_WBJX01000006.1"/>
</dbReference>